<evidence type="ECO:0000256" key="4">
    <source>
        <dbReference type="ARBA" id="ARBA00004752"/>
    </source>
</evidence>
<dbReference type="GO" id="GO:0071949">
    <property type="term" value="F:FAD binding"/>
    <property type="evidence" value="ECO:0007669"/>
    <property type="project" value="InterPro"/>
</dbReference>
<dbReference type="AlphaFoldDB" id="A0A420XKV8"/>
<proteinExistence type="inferred from homology"/>
<comment type="subcellular location">
    <subcellularLocation>
        <location evidence="3 17">Cytoplasm</location>
    </subcellularLocation>
</comment>
<dbReference type="GO" id="GO:0009252">
    <property type="term" value="P:peptidoglycan biosynthetic process"/>
    <property type="evidence" value="ECO:0007669"/>
    <property type="project" value="UniProtKB-UniRule"/>
</dbReference>
<evidence type="ECO:0000256" key="1">
    <source>
        <dbReference type="ARBA" id="ARBA00001974"/>
    </source>
</evidence>
<dbReference type="EC" id="1.3.1.98" evidence="17"/>
<feature type="domain" description="FAD-binding PCMH-type" evidence="18">
    <location>
        <begin position="13"/>
        <end position="189"/>
    </location>
</feature>
<dbReference type="InterPro" id="IPR036635">
    <property type="entry name" value="MurB_C_sf"/>
</dbReference>
<evidence type="ECO:0000256" key="9">
    <source>
        <dbReference type="ARBA" id="ARBA00022827"/>
    </source>
</evidence>
<dbReference type="Pfam" id="PF02873">
    <property type="entry name" value="MurB_C"/>
    <property type="match status" value="1"/>
</dbReference>
<keyword evidence="9 17" id="KW-0274">FAD</keyword>
<keyword evidence="6 17" id="KW-0963">Cytoplasm</keyword>
<evidence type="ECO:0000256" key="2">
    <source>
        <dbReference type="ARBA" id="ARBA00003921"/>
    </source>
</evidence>
<keyword evidence="13 17" id="KW-0560">Oxidoreductase</keyword>
<evidence type="ECO:0000256" key="3">
    <source>
        <dbReference type="ARBA" id="ARBA00004496"/>
    </source>
</evidence>
<comment type="function">
    <text evidence="2 17">Cell wall formation.</text>
</comment>
<comment type="caution">
    <text evidence="19">The sequence shown here is derived from an EMBL/GenBank/DDBJ whole genome shotgun (WGS) entry which is preliminary data.</text>
</comment>
<dbReference type="PANTHER" id="PTHR21071:SF4">
    <property type="entry name" value="UDP-N-ACETYLENOLPYRUVOYLGLUCOSAMINE REDUCTASE"/>
    <property type="match status" value="1"/>
</dbReference>
<comment type="catalytic activity">
    <reaction evidence="16 17">
        <text>UDP-N-acetyl-alpha-D-muramate + NADP(+) = UDP-N-acetyl-3-O-(1-carboxyvinyl)-alpha-D-glucosamine + NADPH + H(+)</text>
        <dbReference type="Rhea" id="RHEA:12248"/>
        <dbReference type="ChEBI" id="CHEBI:15378"/>
        <dbReference type="ChEBI" id="CHEBI:57783"/>
        <dbReference type="ChEBI" id="CHEBI:58349"/>
        <dbReference type="ChEBI" id="CHEBI:68483"/>
        <dbReference type="ChEBI" id="CHEBI:70757"/>
        <dbReference type="EC" id="1.3.1.98"/>
    </reaction>
</comment>
<dbReference type="Gene3D" id="3.30.43.10">
    <property type="entry name" value="Uridine Diphospho-n-acetylenolpyruvylglucosamine Reductase, domain 2"/>
    <property type="match status" value="1"/>
</dbReference>
<dbReference type="InterPro" id="IPR016167">
    <property type="entry name" value="FAD-bd_PCMH_sub1"/>
</dbReference>
<keyword evidence="8 17" id="KW-0285">Flavoprotein</keyword>
<evidence type="ECO:0000313" key="20">
    <source>
        <dbReference type="Proteomes" id="UP000281955"/>
    </source>
</evidence>
<dbReference type="HAMAP" id="MF_00037">
    <property type="entry name" value="MurB"/>
    <property type="match status" value="1"/>
</dbReference>
<dbReference type="GO" id="GO:0008360">
    <property type="term" value="P:regulation of cell shape"/>
    <property type="evidence" value="ECO:0007669"/>
    <property type="project" value="UniProtKB-KW"/>
</dbReference>
<comment type="pathway">
    <text evidence="4 17">Cell wall biogenesis; peptidoglycan biosynthesis.</text>
</comment>
<comment type="cofactor">
    <cofactor evidence="1 17">
        <name>FAD</name>
        <dbReference type="ChEBI" id="CHEBI:57692"/>
    </cofactor>
</comment>
<dbReference type="SUPFAM" id="SSF56176">
    <property type="entry name" value="FAD-binding/transporter-associated domain-like"/>
    <property type="match status" value="1"/>
</dbReference>
<keyword evidence="11 17" id="KW-0133">Cell shape</keyword>
<accession>A0A420XKV8</accession>
<evidence type="ECO:0000256" key="10">
    <source>
        <dbReference type="ARBA" id="ARBA00022857"/>
    </source>
</evidence>
<evidence type="ECO:0000256" key="14">
    <source>
        <dbReference type="ARBA" id="ARBA00023306"/>
    </source>
</evidence>
<evidence type="ECO:0000256" key="7">
    <source>
        <dbReference type="ARBA" id="ARBA00022618"/>
    </source>
</evidence>
<evidence type="ECO:0000259" key="18">
    <source>
        <dbReference type="PROSITE" id="PS51387"/>
    </source>
</evidence>
<keyword evidence="12 17" id="KW-0573">Peptidoglycan synthesis</keyword>
<reference evidence="19 20" key="1">
    <citation type="submission" date="2018-10" db="EMBL/GenBank/DDBJ databases">
        <title>Genomic Encyclopedia of Archaeal and Bacterial Type Strains, Phase II (KMG-II): from individual species to whole genera.</title>
        <authorList>
            <person name="Goeker M."/>
        </authorList>
    </citation>
    <scope>NUCLEOTIDE SEQUENCE [LARGE SCALE GENOMIC DNA]</scope>
    <source>
        <strain evidence="19 20">RP-AC37</strain>
    </source>
</reference>
<dbReference type="InterPro" id="IPR016169">
    <property type="entry name" value="FAD-bd_PCMH_sub2"/>
</dbReference>
<evidence type="ECO:0000256" key="8">
    <source>
        <dbReference type="ARBA" id="ARBA00022630"/>
    </source>
</evidence>
<dbReference type="SUPFAM" id="SSF56194">
    <property type="entry name" value="Uridine diphospho-N-Acetylenolpyruvylglucosamine reductase, MurB, C-terminal domain"/>
    <property type="match status" value="1"/>
</dbReference>
<dbReference type="InParanoid" id="A0A420XKV8"/>
<keyword evidence="10 17" id="KW-0521">NADP</keyword>
<evidence type="ECO:0000256" key="6">
    <source>
        <dbReference type="ARBA" id="ARBA00022490"/>
    </source>
</evidence>
<dbReference type="Pfam" id="PF01565">
    <property type="entry name" value="FAD_binding_4"/>
    <property type="match status" value="1"/>
</dbReference>
<protein>
    <recommendedName>
        <fullName evidence="17">UDP-N-acetylenolpyruvoylglucosamine reductase</fullName>
        <ecNumber evidence="17">1.3.1.98</ecNumber>
    </recommendedName>
    <alternativeName>
        <fullName evidence="17">UDP-N-acetylmuramate dehydrogenase</fullName>
    </alternativeName>
</protein>
<evidence type="ECO:0000256" key="16">
    <source>
        <dbReference type="ARBA" id="ARBA00048914"/>
    </source>
</evidence>
<keyword evidence="7 17" id="KW-0132">Cell division</keyword>
<dbReference type="InterPro" id="IPR016166">
    <property type="entry name" value="FAD-bd_PCMH"/>
</dbReference>
<evidence type="ECO:0000256" key="13">
    <source>
        <dbReference type="ARBA" id="ARBA00023002"/>
    </source>
</evidence>
<dbReference type="Gene3D" id="3.90.78.10">
    <property type="entry name" value="UDP-N-acetylenolpyruvoylglucosamine reductase, C-terminal domain"/>
    <property type="match status" value="1"/>
</dbReference>
<evidence type="ECO:0000256" key="17">
    <source>
        <dbReference type="HAMAP-Rule" id="MF_00037"/>
    </source>
</evidence>
<dbReference type="GO" id="GO:0005829">
    <property type="term" value="C:cytosol"/>
    <property type="evidence" value="ECO:0007669"/>
    <property type="project" value="TreeGrafter"/>
</dbReference>
<dbReference type="Proteomes" id="UP000281955">
    <property type="component" value="Unassembled WGS sequence"/>
</dbReference>
<dbReference type="Gene3D" id="3.30.465.10">
    <property type="match status" value="1"/>
</dbReference>
<dbReference type="NCBIfam" id="TIGR00179">
    <property type="entry name" value="murB"/>
    <property type="match status" value="1"/>
</dbReference>
<keyword evidence="20" id="KW-1185">Reference proteome</keyword>
<dbReference type="GO" id="GO:0051301">
    <property type="term" value="P:cell division"/>
    <property type="evidence" value="ECO:0007669"/>
    <property type="project" value="UniProtKB-KW"/>
</dbReference>
<evidence type="ECO:0000256" key="11">
    <source>
        <dbReference type="ARBA" id="ARBA00022960"/>
    </source>
</evidence>
<dbReference type="RefSeq" id="WP_121194678.1">
    <property type="nucleotide sequence ID" value="NZ_RBWV01000015.1"/>
</dbReference>
<name>A0A420XKV8_9ACTN</name>
<dbReference type="UniPathway" id="UPA00219"/>
<dbReference type="GO" id="GO:0071555">
    <property type="term" value="P:cell wall organization"/>
    <property type="evidence" value="ECO:0007669"/>
    <property type="project" value="UniProtKB-KW"/>
</dbReference>
<evidence type="ECO:0000256" key="15">
    <source>
        <dbReference type="ARBA" id="ARBA00023316"/>
    </source>
</evidence>
<keyword evidence="14 17" id="KW-0131">Cell cycle</keyword>
<dbReference type="FunCoup" id="A0A420XKV8">
    <property type="interactions" value="82"/>
</dbReference>
<gene>
    <name evidence="17" type="primary">murB</name>
    <name evidence="19" type="ORF">CLV35_3416</name>
</gene>
<evidence type="ECO:0000256" key="12">
    <source>
        <dbReference type="ARBA" id="ARBA00022984"/>
    </source>
</evidence>
<sequence length="352" mass="36622">MSTTLADLTTLRVGGPAARLVEATDEAELVDAVRSADAAGEPLLVVGGGSNLLVSDEGFPGTVVHVATRGTALVDCGCGYPTLALAAGEPWEGVVDRAVEESLAGIECLAGIPGSTGATPVQNVGAYGQEVGDTVERVRVWDRLESRVRTLPAGDCGFGYRTSRFKRERLADGSLRYLVLTVELALRPAEQSNPVRYAELARALGVDEGQRAPLAQVRDTVLELRRRKGMVLDAADPDTRSAGSFFTNPVLDAPAAAALPEQAPRWPAADGRVKVPAAWLISAAGFAPGHGRGDARISTKHVLALTNRGSATAAELVALAREVRDGVAERFGVVLEPEPALVGLGLDAAPVG</sequence>
<feature type="active site" evidence="17">
    <location>
        <position position="338"/>
    </location>
</feature>
<dbReference type="InterPro" id="IPR036318">
    <property type="entry name" value="FAD-bd_PCMH-like_sf"/>
</dbReference>
<evidence type="ECO:0000256" key="5">
    <source>
        <dbReference type="ARBA" id="ARBA00010485"/>
    </source>
</evidence>
<organism evidence="19 20">
    <name type="scientific">Motilibacter peucedani</name>
    <dbReference type="NCBI Taxonomy" id="598650"/>
    <lineage>
        <taxon>Bacteria</taxon>
        <taxon>Bacillati</taxon>
        <taxon>Actinomycetota</taxon>
        <taxon>Actinomycetes</taxon>
        <taxon>Motilibacterales</taxon>
        <taxon>Motilibacteraceae</taxon>
        <taxon>Motilibacter</taxon>
    </lineage>
</organism>
<dbReference type="EMBL" id="RBWV01000015">
    <property type="protein sequence ID" value="RKS69239.1"/>
    <property type="molecule type" value="Genomic_DNA"/>
</dbReference>
<dbReference type="PROSITE" id="PS51387">
    <property type="entry name" value="FAD_PCMH"/>
    <property type="match status" value="1"/>
</dbReference>
<dbReference type="NCBIfam" id="NF010478">
    <property type="entry name" value="PRK13903.1"/>
    <property type="match status" value="1"/>
</dbReference>
<dbReference type="GO" id="GO:0008762">
    <property type="term" value="F:UDP-N-acetylmuramate dehydrogenase activity"/>
    <property type="evidence" value="ECO:0007669"/>
    <property type="project" value="UniProtKB-UniRule"/>
</dbReference>
<dbReference type="InterPro" id="IPR011601">
    <property type="entry name" value="MurB_C"/>
</dbReference>
<dbReference type="InterPro" id="IPR003170">
    <property type="entry name" value="MurB"/>
</dbReference>
<dbReference type="OrthoDB" id="9804753at2"/>
<dbReference type="InterPro" id="IPR006094">
    <property type="entry name" value="Oxid_FAD_bind_N"/>
</dbReference>
<feature type="active site" evidence="17">
    <location>
        <position position="161"/>
    </location>
</feature>
<evidence type="ECO:0000313" key="19">
    <source>
        <dbReference type="EMBL" id="RKS69239.1"/>
    </source>
</evidence>
<comment type="similarity">
    <text evidence="5 17">Belongs to the MurB family.</text>
</comment>
<dbReference type="PANTHER" id="PTHR21071">
    <property type="entry name" value="UDP-N-ACETYLENOLPYRUVOYLGLUCOSAMINE REDUCTASE"/>
    <property type="match status" value="1"/>
</dbReference>
<keyword evidence="15 17" id="KW-0961">Cell wall biogenesis/degradation</keyword>
<feature type="active site" description="Proton donor" evidence="17">
    <location>
        <position position="244"/>
    </location>
</feature>